<evidence type="ECO:0000256" key="3">
    <source>
        <dbReference type="ARBA" id="ARBA00016296"/>
    </source>
</evidence>
<dbReference type="PANTHER" id="PTHR23117:SF13">
    <property type="entry name" value="GUANYLATE KINASE"/>
    <property type="match status" value="1"/>
</dbReference>
<keyword evidence="5" id="KW-0547">Nucleotide-binding</keyword>
<evidence type="ECO:0000256" key="8">
    <source>
        <dbReference type="ARBA" id="ARBA00030128"/>
    </source>
</evidence>
<evidence type="ECO:0000256" key="4">
    <source>
        <dbReference type="ARBA" id="ARBA00022679"/>
    </source>
</evidence>
<protein>
    <recommendedName>
        <fullName evidence="3">Guanylate kinase</fullName>
        <ecNumber evidence="2">2.7.4.8</ecNumber>
    </recommendedName>
    <alternativeName>
        <fullName evidence="8">GMP kinase</fullName>
    </alternativeName>
</protein>
<name>A0AAV9HR95_9PEZI</name>
<keyword evidence="6" id="KW-0418">Kinase</keyword>
<proteinExistence type="inferred from homology"/>
<dbReference type="EC" id="2.7.4.8" evidence="2"/>
<comment type="caution">
    <text evidence="10">The sequence shown here is derived from an EMBL/GenBank/DDBJ whole genome shotgun (WGS) entry which is preliminary data.</text>
</comment>
<keyword evidence="7" id="KW-0067">ATP-binding</keyword>
<dbReference type="InterPro" id="IPR020590">
    <property type="entry name" value="Guanylate_kinase_CS"/>
</dbReference>
<dbReference type="InterPro" id="IPR027417">
    <property type="entry name" value="P-loop_NTPase"/>
</dbReference>
<reference evidence="10" key="1">
    <citation type="journal article" date="2023" name="Mol. Phylogenet. Evol.">
        <title>Genome-scale phylogeny and comparative genomics of the fungal order Sordariales.</title>
        <authorList>
            <person name="Hensen N."/>
            <person name="Bonometti L."/>
            <person name="Westerberg I."/>
            <person name="Brannstrom I.O."/>
            <person name="Guillou S."/>
            <person name="Cros-Aarteil S."/>
            <person name="Calhoun S."/>
            <person name="Haridas S."/>
            <person name="Kuo A."/>
            <person name="Mondo S."/>
            <person name="Pangilinan J."/>
            <person name="Riley R."/>
            <person name="LaButti K."/>
            <person name="Andreopoulos B."/>
            <person name="Lipzen A."/>
            <person name="Chen C."/>
            <person name="Yan M."/>
            <person name="Daum C."/>
            <person name="Ng V."/>
            <person name="Clum A."/>
            <person name="Steindorff A."/>
            <person name="Ohm R.A."/>
            <person name="Martin F."/>
            <person name="Silar P."/>
            <person name="Natvig D.O."/>
            <person name="Lalanne C."/>
            <person name="Gautier V."/>
            <person name="Ament-Velasquez S.L."/>
            <person name="Kruys A."/>
            <person name="Hutchinson M.I."/>
            <person name="Powell A.J."/>
            <person name="Barry K."/>
            <person name="Miller A.N."/>
            <person name="Grigoriev I.V."/>
            <person name="Debuchy R."/>
            <person name="Gladieux P."/>
            <person name="Hiltunen Thoren M."/>
            <person name="Johannesson H."/>
        </authorList>
    </citation>
    <scope>NUCLEOTIDE SEQUENCE</scope>
    <source>
        <strain evidence="10">PSN324</strain>
    </source>
</reference>
<comment type="similarity">
    <text evidence="1">Belongs to the guanylate kinase family.</text>
</comment>
<dbReference type="PROSITE" id="PS00856">
    <property type="entry name" value="GUANYLATE_KINASE_1"/>
    <property type="match status" value="1"/>
</dbReference>
<keyword evidence="4" id="KW-0808">Transferase</keyword>
<dbReference type="PANTHER" id="PTHR23117">
    <property type="entry name" value="GUANYLATE KINASE-RELATED"/>
    <property type="match status" value="1"/>
</dbReference>
<dbReference type="SMART" id="SM00072">
    <property type="entry name" value="GuKc"/>
    <property type="match status" value="1"/>
</dbReference>
<gene>
    <name evidence="10" type="ORF">QBC42DRAFT_70267</name>
</gene>
<dbReference type="GO" id="GO:0005829">
    <property type="term" value="C:cytosol"/>
    <property type="evidence" value="ECO:0007669"/>
    <property type="project" value="TreeGrafter"/>
</dbReference>
<evidence type="ECO:0000256" key="5">
    <source>
        <dbReference type="ARBA" id="ARBA00022741"/>
    </source>
</evidence>
<evidence type="ECO:0000256" key="1">
    <source>
        <dbReference type="ARBA" id="ARBA00005790"/>
    </source>
</evidence>
<organism evidence="10 11">
    <name type="scientific">Cladorrhinum samala</name>
    <dbReference type="NCBI Taxonomy" id="585594"/>
    <lineage>
        <taxon>Eukaryota</taxon>
        <taxon>Fungi</taxon>
        <taxon>Dikarya</taxon>
        <taxon>Ascomycota</taxon>
        <taxon>Pezizomycotina</taxon>
        <taxon>Sordariomycetes</taxon>
        <taxon>Sordariomycetidae</taxon>
        <taxon>Sordariales</taxon>
        <taxon>Podosporaceae</taxon>
        <taxon>Cladorrhinum</taxon>
    </lineage>
</organism>
<dbReference type="CDD" id="cd00071">
    <property type="entry name" value="GMPK"/>
    <property type="match status" value="1"/>
</dbReference>
<evidence type="ECO:0000256" key="2">
    <source>
        <dbReference type="ARBA" id="ARBA00012961"/>
    </source>
</evidence>
<dbReference type="GO" id="GO:0004385">
    <property type="term" value="F:GMP kinase activity"/>
    <property type="evidence" value="ECO:0007669"/>
    <property type="project" value="UniProtKB-EC"/>
</dbReference>
<dbReference type="EMBL" id="MU864962">
    <property type="protein sequence ID" value="KAK4463211.1"/>
    <property type="molecule type" value="Genomic_DNA"/>
</dbReference>
<dbReference type="InterPro" id="IPR008144">
    <property type="entry name" value="Guanylate_kin-like_dom"/>
</dbReference>
<dbReference type="GO" id="GO:0016787">
    <property type="term" value="F:hydrolase activity"/>
    <property type="evidence" value="ECO:0007669"/>
    <property type="project" value="UniProtKB-KW"/>
</dbReference>
<dbReference type="FunFam" id="3.40.50.300:FF:000776">
    <property type="entry name" value="Guanylate kinase 2"/>
    <property type="match status" value="1"/>
</dbReference>
<evidence type="ECO:0000256" key="7">
    <source>
        <dbReference type="ARBA" id="ARBA00022840"/>
    </source>
</evidence>
<dbReference type="InterPro" id="IPR008145">
    <property type="entry name" value="GK/Ca_channel_bsu"/>
</dbReference>
<dbReference type="Pfam" id="PF00625">
    <property type="entry name" value="Guanylate_kin"/>
    <property type="match status" value="1"/>
</dbReference>
<evidence type="ECO:0000313" key="11">
    <source>
        <dbReference type="Proteomes" id="UP001321749"/>
    </source>
</evidence>
<dbReference type="Gene3D" id="3.40.50.300">
    <property type="entry name" value="P-loop containing nucleotide triphosphate hydrolases"/>
    <property type="match status" value="1"/>
</dbReference>
<dbReference type="Proteomes" id="UP001321749">
    <property type="component" value="Unassembled WGS sequence"/>
</dbReference>
<evidence type="ECO:0000259" key="9">
    <source>
        <dbReference type="PROSITE" id="PS50052"/>
    </source>
</evidence>
<dbReference type="GO" id="GO:0005524">
    <property type="term" value="F:ATP binding"/>
    <property type="evidence" value="ECO:0007669"/>
    <property type="project" value="UniProtKB-KW"/>
</dbReference>
<accession>A0AAV9HR95</accession>
<evidence type="ECO:0000256" key="6">
    <source>
        <dbReference type="ARBA" id="ARBA00022777"/>
    </source>
</evidence>
<dbReference type="SUPFAM" id="SSF52540">
    <property type="entry name" value="P-loop containing nucleoside triphosphate hydrolases"/>
    <property type="match status" value="1"/>
</dbReference>
<dbReference type="InterPro" id="IPR017665">
    <property type="entry name" value="Guanylate_kinase"/>
</dbReference>
<sequence length="214" mass="23822">MRRLLFSSFASVRSRFAYTMASERPTDTRPIVISGPSGVGKGTLYGLLFQRYPDVFTLSVSHTTRGPRPGESDGVHYHFVTKEAFQALKEQGGFVESAQFGGNFYGTSKATIQEQTAKNKIVVLDIEVEGVKQVKASGFDARYVFIAPPSEEALESRLRGRGTESEESVQKRLKQAKIELDASKIVGFHDKIIVNDDLETAYNELKEFVFKPSQ</sequence>
<dbReference type="NCBIfam" id="TIGR03263">
    <property type="entry name" value="guanyl_kin"/>
    <property type="match status" value="1"/>
</dbReference>
<evidence type="ECO:0000313" key="10">
    <source>
        <dbReference type="EMBL" id="KAK4463211.1"/>
    </source>
</evidence>
<keyword evidence="11" id="KW-1185">Reference proteome</keyword>
<feature type="domain" description="Guanylate kinase-like" evidence="9">
    <location>
        <begin position="28"/>
        <end position="210"/>
    </location>
</feature>
<reference evidence="10" key="2">
    <citation type="submission" date="2023-06" db="EMBL/GenBank/DDBJ databases">
        <authorList>
            <consortium name="Lawrence Berkeley National Laboratory"/>
            <person name="Mondo S.J."/>
            <person name="Hensen N."/>
            <person name="Bonometti L."/>
            <person name="Westerberg I."/>
            <person name="Brannstrom I.O."/>
            <person name="Guillou S."/>
            <person name="Cros-Aarteil S."/>
            <person name="Calhoun S."/>
            <person name="Haridas S."/>
            <person name="Kuo A."/>
            <person name="Pangilinan J."/>
            <person name="Riley R."/>
            <person name="Labutti K."/>
            <person name="Andreopoulos B."/>
            <person name="Lipzen A."/>
            <person name="Chen C."/>
            <person name="Yanf M."/>
            <person name="Daum C."/>
            <person name="Ng V."/>
            <person name="Clum A."/>
            <person name="Steindorff A."/>
            <person name="Ohm R."/>
            <person name="Martin F."/>
            <person name="Silar P."/>
            <person name="Natvig D."/>
            <person name="Lalanne C."/>
            <person name="Gautier V."/>
            <person name="Ament-Velasquez S.L."/>
            <person name="Kruys A."/>
            <person name="Hutchinson M.I."/>
            <person name="Powell A.J."/>
            <person name="Barry K."/>
            <person name="Miller A.N."/>
            <person name="Grigoriev I.V."/>
            <person name="Debuchy R."/>
            <person name="Gladieux P."/>
            <person name="Thoren M.H."/>
            <person name="Johannesson H."/>
        </authorList>
    </citation>
    <scope>NUCLEOTIDE SEQUENCE</scope>
    <source>
        <strain evidence="10">PSN324</strain>
    </source>
</reference>
<keyword evidence="10" id="KW-0378">Hydrolase</keyword>
<dbReference type="PROSITE" id="PS50052">
    <property type="entry name" value="GUANYLATE_KINASE_2"/>
    <property type="match status" value="1"/>
</dbReference>
<dbReference type="AlphaFoldDB" id="A0AAV9HR95"/>